<feature type="region of interest" description="Disordered" evidence="1">
    <location>
        <begin position="370"/>
        <end position="400"/>
    </location>
</feature>
<evidence type="ECO:0000256" key="1">
    <source>
        <dbReference type="SAM" id="MobiDB-lite"/>
    </source>
</evidence>
<dbReference type="Proteomes" id="UP000054107">
    <property type="component" value="Unassembled WGS sequence"/>
</dbReference>
<feature type="region of interest" description="Disordered" evidence="1">
    <location>
        <begin position="1"/>
        <end position="22"/>
    </location>
</feature>
<dbReference type="AlphaFoldDB" id="A0A0B7N3P2"/>
<organism evidence="3 4">
    <name type="scientific">Parasitella parasitica</name>
    <dbReference type="NCBI Taxonomy" id="35722"/>
    <lineage>
        <taxon>Eukaryota</taxon>
        <taxon>Fungi</taxon>
        <taxon>Fungi incertae sedis</taxon>
        <taxon>Mucoromycota</taxon>
        <taxon>Mucoromycotina</taxon>
        <taxon>Mucoromycetes</taxon>
        <taxon>Mucorales</taxon>
        <taxon>Mucorineae</taxon>
        <taxon>Mucoraceae</taxon>
        <taxon>Parasitella</taxon>
    </lineage>
</organism>
<proteinExistence type="predicted"/>
<feature type="compositionally biased region" description="Basic and acidic residues" evidence="1">
    <location>
        <begin position="376"/>
        <end position="389"/>
    </location>
</feature>
<protein>
    <recommendedName>
        <fullName evidence="2">G-patch domain-containing protein</fullName>
    </recommendedName>
</protein>
<dbReference type="GO" id="GO:0003676">
    <property type="term" value="F:nucleic acid binding"/>
    <property type="evidence" value="ECO:0007669"/>
    <property type="project" value="InterPro"/>
</dbReference>
<dbReference type="InterPro" id="IPR051189">
    <property type="entry name" value="Splicing_assoc_domain"/>
</dbReference>
<gene>
    <name evidence="3" type="primary">PARPA_03245.1 scaffold 7241</name>
</gene>
<reference evidence="3 4" key="1">
    <citation type="submission" date="2014-09" db="EMBL/GenBank/DDBJ databases">
        <authorList>
            <person name="Ellenberger Sabrina"/>
        </authorList>
    </citation>
    <scope>NUCLEOTIDE SEQUENCE [LARGE SCALE GENOMIC DNA]</scope>
    <source>
        <strain evidence="3 4">CBS 412.66</strain>
    </source>
</reference>
<feature type="compositionally biased region" description="Basic residues" evidence="1">
    <location>
        <begin position="1"/>
        <end position="18"/>
    </location>
</feature>
<dbReference type="OrthoDB" id="21470at2759"/>
<name>A0A0B7N3P2_9FUNG</name>
<feature type="domain" description="G-patch" evidence="2">
    <location>
        <begin position="402"/>
        <end position="445"/>
    </location>
</feature>
<dbReference type="STRING" id="35722.A0A0B7N3P2"/>
<keyword evidence="4" id="KW-1185">Reference proteome</keyword>
<dbReference type="SMART" id="SM00443">
    <property type="entry name" value="G_patch"/>
    <property type="match status" value="1"/>
</dbReference>
<dbReference type="EMBL" id="LN722188">
    <property type="protein sequence ID" value="CEP09694.1"/>
    <property type="molecule type" value="Genomic_DNA"/>
</dbReference>
<evidence type="ECO:0000313" key="4">
    <source>
        <dbReference type="Proteomes" id="UP000054107"/>
    </source>
</evidence>
<dbReference type="Pfam" id="PF01585">
    <property type="entry name" value="G-patch"/>
    <property type="match status" value="1"/>
</dbReference>
<evidence type="ECO:0000313" key="3">
    <source>
        <dbReference type="EMBL" id="CEP09694.1"/>
    </source>
</evidence>
<sequence length="445" mass="50330">MARFKGSKSKRKEKRHRGSGFGFSRSKVIEEFEGNTPEHGHLNALPVAQHTMHEEVFVVDSVTVRSPQKLSSFDQLGRISMTQLTNSIPDTETLDDSTEELGFFFDSTPPQPVESQTALKAKSNTLQARASNSSYKEKRSKIIQDDSVYIDSEDDGIDTDSISSSENVDILNALAHWNRNEILQVESAGQQHLCDEDDDYAMLMSTSVSDICGPDHDVIEMLSSDEYPMPFKSPKNQEMYVPDSMKHSYRGLLEEDRSRLKKQAKLQRKKRKIDRITQDLSVFKSAAKSGYKNIFDQVAQEFLQKDNLKNYRLSNLSYHGRRIVVPKLAKMFNLDISLVNSSKSCIDLIKTKKTYSSNDYKKLPIHNAIMKQQNKSKVEKSRTKQDKNHGKQVALNSTPISTNNVGHRMLAAMGWKEGEAIGNNEDGIKEPVKVFMRAKQRGLGA</sequence>
<dbReference type="InterPro" id="IPR000467">
    <property type="entry name" value="G_patch_dom"/>
</dbReference>
<accession>A0A0B7N3P2</accession>
<dbReference type="PANTHER" id="PTHR14195">
    <property type="entry name" value="G PATCH DOMAIN CONTAINING PROTEIN 2"/>
    <property type="match status" value="1"/>
</dbReference>
<evidence type="ECO:0000259" key="2">
    <source>
        <dbReference type="PROSITE" id="PS50174"/>
    </source>
</evidence>
<dbReference type="PROSITE" id="PS50174">
    <property type="entry name" value="G_PATCH"/>
    <property type="match status" value="1"/>
</dbReference>